<dbReference type="AlphaFoldDB" id="A0A8X8WJW0"/>
<dbReference type="Proteomes" id="UP000298416">
    <property type="component" value="Unassembled WGS sequence"/>
</dbReference>
<dbReference type="SUPFAM" id="SSF47954">
    <property type="entry name" value="Cyclin-like"/>
    <property type="match status" value="2"/>
</dbReference>
<keyword evidence="1" id="KW-0132">Cell division</keyword>
<evidence type="ECO:0000313" key="6">
    <source>
        <dbReference type="EMBL" id="KAG6395915.1"/>
    </source>
</evidence>
<dbReference type="Gene3D" id="1.10.472.10">
    <property type="entry name" value="Cyclin-like"/>
    <property type="match status" value="2"/>
</dbReference>
<dbReference type="InterPro" id="IPR013763">
    <property type="entry name" value="Cyclin-like_dom"/>
</dbReference>
<keyword evidence="7" id="KW-1185">Reference proteome</keyword>
<dbReference type="InterPro" id="IPR036915">
    <property type="entry name" value="Cyclin-like_sf"/>
</dbReference>
<accession>A0A8X8WJW0</accession>
<dbReference type="Pfam" id="PF02984">
    <property type="entry name" value="Cyclin_C"/>
    <property type="match status" value="1"/>
</dbReference>
<proteinExistence type="inferred from homology"/>
<keyword evidence="2 4" id="KW-0195">Cyclin</keyword>
<comment type="caution">
    <text evidence="6">The sequence shown here is derived from an EMBL/GenBank/DDBJ whole genome shotgun (WGS) entry which is preliminary data.</text>
</comment>
<dbReference type="InterPro" id="IPR039361">
    <property type="entry name" value="Cyclin"/>
</dbReference>
<dbReference type="SMART" id="SM00385">
    <property type="entry name" value="CYCLIN"/>
    <property type="match status" value="1"/>
</dbReference>
<comment type="similarity">
    <text evidence="4">Belongs to the cyclin family.</text>
</comment>
<evidence type="ECO:0000256" key="1">
    <source>
        <dbReference type="ARBA" id="ARBA00022618"/>
    </source>
</evidence>
<dbReference type="InterPro" id="IPR004367">
    <property type="entry name" value="Cyclin_C-dom"/>
</dbReference>
<reference evidence="6" key="1">
    <citation type="submission" date="2018-01" db="EMBL/GenBank/DDBJ databases">
        <authorList>
            <person name="Mao J.F."/>
        </authorList>
    </citation>
    <scope>NUCLEOTIDE SEQUENCE</scope>
    <source>
        <strain evidence="6">Huo1</strain>
        <tissue evidence="6">Leaf</tissue>
    </source>
</reference>
<evidence type="ECO:0000256" key="2">
    <source>
        <dbReference type="ARBA" id="ARBA00023127"/>
    </source>
</evidence>
<name>A0A8X8WJW0_SALSN</name>
<feature type="domain" description="Cyclin-like" evidence="5">
    <location>
        <begin position="76"/>
        <end position="162"/>
    </location>
</feature>
<dbReference type="Pfam" id="PF00134">
    <property type="entry name" value="Cyclin_N"/>
    <property type="match status" value="1"/>
</dbReference>
<reference evidence="6" key="2">
    <citation type="submission" date="2020-08" db="EMBL/GenBank/DDBJ databases">
        <title>Plant Genome Project.</title>
        <authorList>
            <person name="Zhang R.-G."/>
        </authorList>
    </citation>
    <scope>NUCLEOTIDE SEQUENCE</scope>
    <source>
        <strain evidence="6">Huo1</strain>
        <tissue evidence="6">Leaf</tissue>
    </source>
</reference>
<keyword evidence="3" id="KW-0131">Cell cycle</keyword>
<sequence length="298" mass="34459">MKQVSQISLPTLLCGEDESCFDNFNDECFNINCNFSPVSEFDSEYIQMLIRKETIFQSKYSAEIEGIWWKRRDAVEWILDRTVHFGYNCRTAYLSLFYLDRFLSRRSVDEEKPWAMRLLSIACLSLAAKLEEREARSLSEYDSDGYSFGGGVIQRMELLVLNTLEWKMSCITPFTYLSYFATLFSSEFRLNRAVELILSIMAEINVTDHRPSVVAAAAVLAACNDHHLTNETLEIKIDAVPSWGPEEKEHTLFCYSLLQQTVMSKFDDDDWMRGSSRKRRLTFIGGDQDCPQPKTPKQ</sequence>
<dbReference type="GO" id="GO:0051301">
    <property type="term" value="P:cell division"/>
    <property type="evidence" value="ECO:0007669"/>
    <property type="project" value="UniProtKB-KW"/>
</dbReference>
<gene>
    <name evidence="6" type="ORF">SASPL_142048</name>
</gene>
<dbReference type="EMBL" id="PNBA02000016">
    <property type="protein sequence ID" value="KAG6395915.1"/>
    <property type="molecule type" value="Genomic_DNA"/>
</dbReference>
<evidence type="ECO:0000313" key="7">
    <source>
        <dbReference type="Proteomes" id="UP000298416"/>
    </source>
</evidence>
<dbReference type="PANTHER" id="PTHR10177">
    <property type="entry name" value="CYCLINS"/>
    <property type="match status" value="1"/>
</dbReference>
<evidence type="ECO:0000259" key="5">
    <source>
        <dbReference type="SMART" id="SM00385"/>
    </source>
</evidence>
<organism evidence="6">
    <name type="scientific">Salvia splendens</name>
    <name type="common">Scarlet sage</name>
    <dbReference type="NCBI Taxonomy" id="180675"/>
    <lineage>
        <taxon>Eukaryota</taxon>
        <taxon>Viridiplantae</taxon>
        <taxon>Streptophyta</taxon>
        <taxon>Embryophyta</taxon>
        <taxon>Tracheophyta</taxon>
        <taxon>Spermatophyta</taxon>
        <taxon>Magnoliopsida</taxon>
        <taxon>eudicotyledons</taxon>
        <taxon>Gunneridae</taxon>
        <taxon>Pentapetalae</taxon>
        <taxon>asterids</taxon>
        <taxon>lamiids</taxon>
        <taxon>Lamiales</taxon>
        <taxon>Lamiaceae</taxon>
        <taxon>Nepetoideae</taxon>
        <taxon>Mentheae</taxon>
        <taxon>Salviinae</taxon>
        <taxon>Salvia</taxon>
        <taxon>Salvia subgen. Calosphace</taxon>
        <taxon>core Calosphace</taxon>
    </lineage>
</organism>
<evidence type="ECO:0000256" key="3">
    <source>
        <dbReference type="ARBA" id="ARBA00023306"/>
    </source>
</evidence>
<protein>
    <recommendedName>
        <fullName evidence="5">Cyclin-like domain-containing protein</fullName>
    </recommendedName>
</protein>
<evidence type="ECO:0000256" key="4">
    <source>
        <dbReference type="RuleBase" id="RU000383"/>
    </source>
</evidence>
<dbReference type="InterPro" id="IPR006671">
    <property type="entry name" value="Cyclin_N"/>
</dbReference>